<dbReference type="Gene3D" id="3.90.550.10">
    <property type="entry name" value="Spore Coat Polysaccharide Biosynthesis Protein SpsA, Chain A"/>
    <property type="match status" value="4"/>
</dbReference>
<dbReference type="PANTHER" id="PTHR43685:SF11">
    <property type="entry name" value="GLYCOSYLTRANSFERASE TAGX-RELATED"/>
    <property type="match status" value="1"/>
</dbReference>
<feature type="domain" description="Glycosyltransferase 2-like" evidence="1">
    <location>
        <begin position="434"/>
        <end position="546"/>
    </location>
</feature>
<dbReference type="CDD" id="cd00761">
    <property type="entry name" value="Glyco_tranf_GTA_type"/>
    <property type="match status" value="1"/>
</dbReference>
<dbReference type="STRING" id="203124.Tery_4771"/>
<dbReference type="GO" id="GO:0016740">
    <property type="term" value="F:transferase activity"/>
    <property type="evidence" value="ECO:0007669"/>
    <property type="project" value="UniProtKB-KW"/>
</dbReference>
<dbReference type="AlphaFoldDB" id="Q10VK0"/>
<evidence type="ECO:0000313" key="2">
    <source>
        <dbReference type="EMBL" id="ABG53724.1"/>
    </source>
</evidence>
<dbReference type="EMBL" id="CP000393">
    <property type="protein sequence ID" value="ABG53724.1"/>
    <property type="molecule type" value="Genomic_DNA"/>
</dbReference>
<dbReference type="KEGG" id="ter:Tery_4771"/>
<gene>
    <name evidence="2" type="ordered locus">Tery_4771</name>
</gene>
<feature type="domain" description="Glycosyltransferase 2-like" evidence="1">
    <location>
        <begin position="719"/>
        <end position="827"/>
    </location>
</feature>
<dbReference type="CAZy" id="GT2">
    <property type="family name" value="Glycosyltransferase Family 2"/>
</dbReference>
<dbReference type="SUPFAM" id="SSF53448">
    <property type="entry name" value="Nucleotide-diphospho-sugar transferases"/>
    <property type="match status" value="3"/>
</dbReference>
<dbReference type="Pfam" id="PF00535">
    <property type="entry name" value="Glycos_transf_2"/>
    <property type="match status" value="4"/>
</dbReference>
<feature type="domain" description="Glycosyltransferase 2-like" evidence="1">
    <location>
        <begin position="328"/>
        <end position="377"/>
    </location>
</feature>
<feature type="domain" description="Glycosyltransferase 2-like" evidence="1">
    <location>
        <begin position="6"/>
        <end position="164"/>
    </location>
</feature>
<dbReference type="RefSeq" id="WP_011614039.1">
    <property type="nucleotide sequence ID" value="NC_008312.1"/>
</dbReference>
<reference evidence="2" key="1">
    <citation type="submission" date="2006-06" db="EMBL/GenBank/DDBJ databases">
        <title>Complete sequence of Trichodesmium erythraeum IMS101.</title>
        <authorList>
            <consortium name="US DOE Joint Genome Institute"/>
            <person name="Copeland A."/>
            <person name="Lucas S."/>
            <person name="Lapidus A."/>
            <person name="Barry K."/>
            <person name="Detter J.C."/>
            <person name="Glavina del Rio T."/>
            <person name="Hammon N."/>
            <person name="Israni S."/>
            <person name="Dalin E."/>
            <person name="Tice H."/>
            <person name="Pitluck S."/>
            <person name="Kiss H."/>
            <person name="Munk A.C."/>
            <person name="Brettin T."/>
            <person name="Bruce D."/>
            <person name="Han C."/>
            <person name="Tapia R."/>
            <person name="Gilna P."/>
            <person name="Schmutz J."/>
            <person name="Larimer F."/>
            <person name="Land M."/>
            <person name="Hauser L."/>
            <person name="Kyrpides N."/>
            <person name="Kim E."/>
            <person name="Richardson P."/>
        </authorList>
    </citation>
    <scope>NUCLEOTIDE SEQUENCE [LARGE SCALE GENOMIC DNA]</scope>
    <source>
        <strain evidence="2">IMS101</strain>
    </source>
</reference>
<dbReference type="InterPro" id="IPR029044">
    <property type="entry name" value="Nucleotide-diphossugar_trans"/>
</dbReference>
<proteinExistence type="predicted"/>
<dbReference type="HOGENOM" id="CLU_008288_0_0_3"/>
<dbReference type="InterPro" id="IPR001173">
    <property type="entry name" value="Glyco_trans_2-like"/>
</dbReference>
<dbReference type="eggNOG" id="COG1216">
    <property type="taxonomic scope" value="Bacteria"/>
</dbReference>
<protein>
    <submittedName>
        <fullName evidence="2">Glycosyl transferase, family 2</fullName>
    </submittedName>
</protein>
<accession>Q10VK0</accession>
<name>Q10VK0_TRIEI</name>
<sequence>MNPKVSVIIPVYNCELYIAQAIESVLNQTYTDYEIIVINDGSTDNTHQVLQPYMKKIRYFYQENKGLSATRNQGIKMAKGELIALLDADDLFLCYKLQEQVAIFDAQPNIGLVQSGWRVVNEKGEKIEDIEPWYKSPKLDLVSWLKWKATNPSAMMFRKEWLEKVNGFNENLRRLEDFDIVIRLALASCQATWFPKVAVCYRQHSGNMTRNLLAQTEVEEKILDELFSNPNLPEKIQHLERELRYGSLIWNCWCLYKSGYFAEMADYLHKSLKFSPVSVLKTICEWLYYFHYYASLENYSFNSVSLNKIPEWQLLINQIMPNGLPVVSVVIPTFNNADYILKAIESVCNQTYTLWEIIIIDDGSTDNTYQVLESYLNTTDFLQNSAARNRQQKTKINTQEKENNQDLILDLFQNSAKGNRQQKIEKNTQEKGSSQDLTLTFARCLIKYLYQENQGPSIARNYGIEIAQGEYIAFLDADDFFLPEKLAEQVGCFAEDSTLTMVQTGWRFVDEKGNTIKDVEPWENSTELNLENWLIWQATLPSAMMFKSKWLKVNGGFDKRYFGIEDLEIVLRLALTGGKATWLRKVCVCYRQRNSSVSGLKNREKITQELEKLLDDFFHKPNLPTAIRQIENQVKYRSLLWNCWRLYKAGNLSEMTTYLQKSLSYTSDSPTVAICTWIELFTKLDSQEGNQFNAYSFSQLPEWKKLISNIFNPVVPRVSVIIATYNNAHYILEAIASIFNQTYTSYEIIVIDDGSTDNTRQVLEPYLDKICYVYQENKGVSHARNLGLEIAQGEFISFLDADDFFLPDKLAKQVAVFDAHPSLGIVHSGWRLVNKKGEKISDIELWHSSPELDLETWVVWKPVTISMMFSKSWIKSVGGFDTRWHHGEDIDLVLRLSVDGCEAMWLPKVTYCYRQHHCNATRKSTQQAASMMSVLDSFFSRLNLPISIRKLESQSYYYTLSWLGWQAHRNGSLIEMDKYLRQAWKYTPFSMTETIDYWVNSFNNLYQQYGYDFNAYALTNSDVWQQLMLDMVITL</sequence>
<dbReference type="PANTHER" id="PTHR43685">
    <property type="entry name" value="GLYCOSYLTRANSFERASE"/>
    <property type="match status" value="1"/>
</dbReference>
<organism evidence="2">
    <name type="scientific">Trichodesmium erythraeum (strain IMS101)</name>
    <dbReference type="NCBI Taxonomy" id="203124"/>
    <lineage>
        <taxon>Bacteria</taxon>
        <taxon>Bacillati</taxon>
        <taxon>Cyanobacteriota</taxon>
        <taxon>Cyanophyceae</taxon>
        <taxon>Oscillatoriophycideae</taxon>
        <taxon>Oscillatoriales</taxon>
        <taxon>Microcoleaceae</taxon>
        <taxon>Trichodesmium</taxon>
    </lineage>
</organism>
<dbReference type="InterPro" id="IPR050834">
    <property type="entry name" value="Glycosyltransf_2"/>
</dbReference>
<keyword evidence="2" id="KW-0808">Transferase</keyword>
<evidence type="ECO:0000259" key="1">
    <source>
        <dbReference type="Pfam" id="PF00535"/>
    </source>
</evidence>